<dbReference type="RefSeq" id="WP_104005972.1">
    <property type="nucleotide sequence ID" value="NZ_FNVQ01000011.1"/>
</dbReference>
<feature type="signal peptide" evidence="1">
    <location>
        <begin position="1"/>
        <end position="24"/>
    </location>
</feature>
<evidence type="ECO:0000313" key="3">
    <source>
        <dbReference type="Proteomes" id="UP000236745"/>
    </source>
</evidence>
<keyword evidence="1" id="KW-0732">Signal</keyword>
<sequence>MKPSIRVGAFALAIACIAIPLAQADVWSERAALAQIASELTALERLVNDTQKLSENDSRVKFDYDVLMKDLEVIRGGINTHLSQPINPVMPSRVDALGGEYTEKNQ</sequence>
<dbReference type="EMBL" id="FNVQ01000011">
    <property type="protein sequence ID" value="SEG89152.1"/>
    <property type="molecule type" value="Genomic_DNA"/>
</dbReference>
<dbReference type="Pfam" id="PF09686">
    <property type="entry name" value="Plasmid_RAQPRD"/>
    <property type="match status" value="1"/>
</dbReference>
<dbReference type="InterPro" id="IPR019110">
    <property type="entry name" value="Uncharacterised_RAQPRD"/>
</dbReference>
<gene>
    <name evidence="2" type="ORF">SAMN05444390_11125</name>
</gene>
<protein>
    <submittedName>
        <fullName evidence="2">Integrative conjugative element protein, RAQPRD family</fullName>
    </submittedName>
</protein>
<dbReference type="Proteomes" id="UP000236745">
    <property type="component" value="Unassembled WGS sequence"/>
</dbReference>
<evidence type="ECO:0000313" key="2">
    <source>
        <dbReference type="EMBL" id="SEG89152.1"/>
    </source>
</evidence>
<proteinExistence type="predicted"/>
<name>A0A1H6DUU0_9GAMM</name>
<reference evidence="2 3" key="1">
    <citation type="submission" date="2016-10" db="EMBL/GenBank/DDBJ databases">
        <authorList>
            <person name="de Groot N.N."/>
        </authorList>
    </citation>
    <scope>NUCLEOTIDE SEQUENCE [LARGE SCALE GENOMIC DNA]</scope>
    <source>
        <strain evidence="2 3">DSM 22012</strain>
    </source>
</reference>
<accession>A0A1H6DUU0</accession>
<feature type="chain" id="PRO_5009296269" evidence="1">
    <location>
        <begin position="25"/>
        <end position="106"/>
    </location>
</feature>
<organism evidence="2 3">
    <name type="scientific">Marinobacterium lutimaris</name>
    <dbReference type="NCBI Taxonomy" id="568106"/>
    <lineage>
        <taxon>Bacteria</taxon>
        <taxon>Pseudomonadati</taxon>
        <taxon>Pseudomonadota</taxon>
        <taxon>Gammaproteobacteria</taxon>
        <taxon>Oceanospirillales</taxon>
        <taxon>Oceanospirillaceae</taxon>
        <taxon>Marinobacterium</taxon>
    </lineage>
</organism>
<evidence type="ECO:0000256" key="1">
    <source>
        <dbReference type="SAM" id="SignalP"/>
    </source>
</evidence>
<dbReference type="OrthoDB" id="8910666at2"/>
<dbReference type="AlphaFoldDB" id="A0A1H6DUU0"/>
<keyword evidence="3" id="KW-1185">Reference proteome</keyword>